<organism evidence="1 2">
    <name type="scientific">Monosiga brevicollis</name>
    <name type="common">Choanoflagellate</name>
    <dbReference type="NCBI Taxonomy" id="81824"/>
    <lineage>
        <taxon>Eukaryota</taxon>
        <taxon>Choanoflagellata</taxon>
        <taxon>Craspedida</taxon>
        <taxon>Salpingoecidae</taxon>
        <taxon>Monosiga</taxon>
    </lineage>
</organism>
<dbReference type="SUPFAM" id="SSF53686">
    <property type="entry name" value="Tryptophan synthase beta subunit-like PLP-dependent enzymes"/>
    <property type="match status" value="1"/>
</dbReference>
<dbReference type="RefSeq" id="XP_001748743.1">
    <property type="nucleotide sequence ID" value="XM_001748691.1"/>
</dbReference>
<protein>
    <recommendedName>
        <fullName evidence="3">Tryptophan synthase beta chain-like PALP domain-containing protein</fullName>
    </recommendedName>
</protein>
<reference evidence="1 2" key="1">
    <citation type="journal article" date="2008" name="Nature">
        <title>The genome of the choanoflagellate Monosiga brevicollis and the origin of metazoans.</title>
        <authorList>
            <consortium name="JGI Sequencing"/>
            <person name="King N."/>
            <person name="Westbrook M.J."/>
            <person name="Young S.L."/>
            <person name="Kuo A."/>
            <person name="Abedin M."/>
            <person name="Chapman J."/>
            <person name="Fairclough S."/>
            <person name="Hellsten U."/>
            <person name="Isogai Y."/>
            <person name="Letunic I."/>
            <person name="Marr M."/>
            <person name="Pincus D."/>
            <person name="Putnam N."/>
            <person name="Rokas A."/>
            <person name="Wright K.J."/>
            <person name="Zuzow R."/>
            <person name="Dirks W."/>
            <person name="Good M."/>
            <person name="Goodstein D."/>
            <person name="Lemons D."/>
            <person name="Li W."/>
            <person name="Lyons J.B."/>
            <person name="Morris A."/>
            <person name="Nichols S."/>
            <person name="Richter D.J."/>
            <person name="Salamov A."/>
            <person name="Bork P."/>
            <person name="Lim W.A."/>
            <person name="Manning G."/>
            <person name="Miller W.T."/>
            <person name="McGinnis W."/>
            <person name="Shapiro H."/>
            <person name="Tjian R."/>
            <person name="Grigoriev I.V."/>
            <person name="Rokhsar D."/>
        </authorList>
    </citation>
    <scope>NUCLEOTIDE SEQUENCE [LARGE SCALE GENOMIC DNA]</scope>
    <source>
        <strain evidence="2">MX1 / ATCC 50154</strain>
    </source>
</reference>
<name>A9V7R5_MONBE</name>
<dbReference type="Proteomes" id="UP000001357">
    <property type="component" value="Unassembled WGS sequence"/>
</dbReference>
<sequence length="363" mass="40686">MAQSPAAEALNPPVIVLPARVEHVDGRSFEVNVFRDDVLPGGTKQRALEAMVLASDAAEFAYAGPYTGYAQLALAVVCAQLQRQAVVICGRQRDNQLHPLTARAKSWGAKIIEVDSSVRRRGQFREATLREIQRAGELYESRRRGSCCLLPFGLGCDPFVLGLVEQLKLALPERVLRHPPRRLWTVAGSATLLKVFSLLWPNTQFLIVQVGKKVWPDIMGVTGLGDIDKGLQTAERSYACVKFVANEHFYERAREPPPYPSVCTYDAKAWYFIRRHAEPGDFVWNVAGDCQTVLSEEAHKVYEDWVAGTPPEHECAAERPSDAAVNDFQADILRWYGADKAYDEWEVDQKKKHGHQGGSRWQK</sequence>
<dbReference type="KEGG" id="mbr:MONBRDRAFT_28294"/>
<dbReference type="EMBL" id="CH991566">
    <property type="protein sequence ID" value="EDQ86353.1"/>
    <property type="molecule type" value="Genomic_DNA"/>
</dbReference>
<accession>A9V7R5</accession>
<dbReference type="AlphaFoldDB" id="A9V7R5"/>
<dbReference type="InterPro" id="IPR036052">
    <property type="entry name" value="TrpB-like_PALP_sf"/>
</dbReference>
<evidence type="ECO:0008006" key="3">
    <source>
        <dbReference type="Google" id="ProtNLM"/>
    </source>
</evidence>
<evidence type="ECO:0000313" key="1">
    <source>
        <dbReference type="EMBL" id="EDQ86353.1"/>
    </source>
</evidence>
<keyword evidence="2" id="KW-1185">Reference proteome</keyword>
<dbReference type="GeneID" id="5894012"/>
<gene>
    <name evidence="1" type="ORF">MONBRDRAFT_28294</name>
</gene>
<proteinExistence type="predicted"/>
<evidence type="ECO:0000313" key="2">
    <source>
        <dbReference type="Proteomes" id="UP000001357"/>
    </source>
</evidence>
<dbReference type="InParanoid" id="A9V7R5"/>